<feature type="domain" description="HAT C-terminal dimerisation" evidence="7">
    <location>
        <begin position="247"/>
        <end position="325"/>
    </location>
</feature>
<dbReference type="InterPro" id="IPR008906">
    <property type="entry name" value="HATC_C_dom"/>
</dbReference>
<evidence type="ECO:0000256" key="4">
    <source>
        <dbReference type="ARBA" id="ARBA00022833"/>
    </source>
</evidence>
<dbReference type="GO" id="GO:0046983">
    <property type="term" value="F:protein dimerization activity"/>
    <property type="evidence" value="ECO:0007669"/>
    <property type="project" value="InterPro"/>
</dbReference>
<dbReference type="InterPro" id="IPR052035">
    <property type="entry name" value="ZnF_BED_domain_contain"/>
</dbReference>
<feature type="non-terminal residue" evidence="8">
    <location>
        <position position="1"/>
    </location>
</feature>
<protein>
    <recommendedName>
        <fullName evidence="7">HAT C-terminal dimerisation domain-containing protein</fullName>
    </recommendedName>
</protein>
<dbReference type="SUPFAM" id="SSF53098">
    <property type="entry name" value="Ribonuclease H-like"/>
    <property type="match status" value="1"/>
</dbReference>
<keyword evidence="5" id="KW-0539">Nucleus</keyword>
<keyword evidence="2" id="KW-0479">Metal-binding</keyword>
<keyword evidence="4" id="KW-0862">Zinc</keyword>
<dbReference type="GO" id="GO:0005634">
    <property type="term" value="C:nucleus"/>
    <property type="evidence" value="ECO:0007669"/>
    <property type="project" value="UniProtKB-SubCell"/>
</dbReference>
<dbReference type="OrthoDB" id="3062869at2759"/>
<feature type="non-terminal residue" evidence="8">
    <location>
        <position position="344"/>
    </location>
</feature>
<gene>
    <name evidence="8" type="ORF">EXIGLDRAFT_588557</name>
</gene>
<sequence length="344" mass="39206">QSSSQRRQIFLDIQSAAKVKRPLHLLKDMPVRWSSTKNMVKRAVDKRVHIAQLIRELERAEKDLKKRDALGELHISDEEWVQLQLLLDLLELPDCAQQAFSAEKYSTLYNAVPALLSLLHAWEARSSDIKYHTVWKTLEPALDKLRDYVRDIQRRTNDVYHMAMGAYPCLQSCILSLQYLSLNLAFTWLIVVQFRERYAELNSKSSTAVTSEKPKVGALRSLLAELRPANTAPTAAAAPPTELWRVEYESYIRSDHDVPDGMPLVQWWGMNSSRYPTWTSLSGDYLPAMASSVSSERIFSSAGITITKRRNRLQGDIVEATQVLKAAIRNDLLVRKPQPSSTLE</sequence>
<keyword evidence="9" id="KW-1185">Reference proteome</keyword>
<dbReference type="Proteomes" id="UP000077266">
    <property type="component" value="Unassembled WGS sequence"/>
</dbReference>
<keyword evidence="6" id="KW-0175">Coiled coil</keyword>
<evidence type="ECO:0000256" key="1">
    <source>
        <dbReference type="ARBA" id="ARBA00004123"/>
    </source>
</evidence>
<keyword evidence="3" id="KW-0863">Zinc-finger</keyword>
<evidence type="ECO:0000313" key="9">
    <source>
        <dbReference type="Proteomes" id="UP000077266"/>
    </source>
</evidence>
<evidence type="ECO:0000259" key="7">
    <source>
        <dbReference type="Pfam" id="PF05699"/>
    </source>
</evidence>
<evidence type="ECO:0000256" key="5">
    <source>
        <dbReference type="ARBA" id="ARBA00023242"/>
    </source>
</evidence>
<dbReference type="GO" id="GO:0008270">
    <property type="term" value="F:zinc ion binding"/>
    <property type="evidence" value="ECO:0007669"/>
    <property type="project" value="UniProtKB-KW"/>
</dbReference>
<dbReference type="EMBL" id="KV426787">
    <property type="protein sequence ID" value="KZV78702.1"/>
    <property type="molecule type" value="Genomic_DNA"/>
</dbReference>
<reference evidence="8 9" key="1">
    <citation type="journal article" date="2016" name="Mol. Biol. Evol.">
        <title>Comparative Genomics of Early-Diverging Mushroom-Forming Fungi Provides Insights into the Origins of Lignocellulose Decay Capabilities.</title>
        <authorList>
            <person name="Nagy L.G."/>
            <person name="Riley R."/>
            <person name="Tritt A."/>
            <person name="Adam C."/>
            <person name="Daum C."/>
            <person name="Floudas D."/>
            <person name="Sun H."/>
            <person name="Yadav J.S."/>
            <person name="Pangilinan J."/>
            <person name="Larsson K.H."/>
            <person name="Matsuura K."/>
            <person name="Barry K."/>
            <person name="Labutti K."/>
            <person name="Kuo R."/>
            <person name="Ohm R.A."/>
            <person name="Bhattacharya S.S."/>
            <person name="Shirouzu T."/>
            <person name="Yoshinaga Y."/>
            <person name="Martin F.M."/>
            <person name="Grigoriev I.V."/>
            <person name="Hibbett D.S."/>
        </authorList>
    </citation>
    <scope>NUCLEOTIDE SEQUENCE [LARGE SCALE GENOMIC DNA]</scope>
    <source>
        <strain evidence="8 9">HHB12029</strain>
    </source>
</reference>
<organism evidence="8 9">
    <name type="scientific">Exidia glandulosa HHB12029</name>
    <dbReference type="NCBI Taxonomy" id="1314781"/>
    <lineage>
        <taxon>Eukaryota</taxon>
        <taxon>Fungi</taxon>
        <taxon>Dikarya</taxon>
        <taxon>Basidiomycota</taxon>
        <taxon>Agaricomycotina</taxon>
        <taxon>Agaricomycetes</taxon>
        <taxon>Auriculariales</taxon>
        <taxon>Exidiaceae</taxon>
        <taxon>Exidia</taxon>
    </lineage>
</organism>
<evidence type="ECO:0000256" key="6">
    <source>
        <dbReference type="SAM" id="Coils"/>
    </source>
</evidence>
<dbReference type="AlphaFoldDB" id="A0A166N320"/>
<feature type="coiled-coil region" evidence="6">
    <location>
        <begin position="43"/>
        <end position="70"/>
    </location>
</feature>
<dbReference type="PANTHER" id="PTHR46481">
    <property type="entry name" value="ZINC FINGER BED DOMAIN-CONTAINING PROTEIN 4"/>
    <property type="match status" value="1"/>
</dbReference>
<evidence type="ECO:0000256" key="3">
    <source>
        <dbReference type="ARBA" id="ARBA00022771"/>
    </source>
</evidence>
<comment type="subcellular location">
    <subcellularLocation>
        <location evidence="1">Nucleus</location>
    </subcellularLocation>
</comment>
<dbReference type="Pfam" id="PF05699">
    <property type="entry name" value="Dimer_Tnp_hAT"/>
    <property type="match status" value="1"/>
</dbReference>
<proteinExistence type="predicted"/>
<name>A0A166N320_EXIGL</name>
<dbReference type="PANTHER" id="PTHR46481:SF10">
    <property type="entry name" value="ZINC FINGER BED DOMAIN-CONTAINING PROTEIN 39"/>
    <property type="match status" value="1"/>
</dbReference>
<dbReference type="InterPro" id="IPR012337">
    <property type="entry name" value="RNaseH-like_sf"/>
</dbReference>
<dbReference type="InParanoid" id="A0A166N320"/>
<accession>A0A166N320</accession>
<evidence type="ECO:0000313" key="8">
    <source>
        <dbReference type="EMBL" id="KZV78702.1"/>
    </source>
</evidence>
<evidence type="ECO:0000256" key="2">
    <source>
        <dbReference type="ARBA" id="ARBA00022723"/>
    </source>
</evidence>